<dbReference type="Proteomes" id="UP001593833">
    <property type="component" value="Unassembled WGS sequence"/>
</dbReference>
<reference evidence="2 3" key="1">
    <citation type="submission" date="2024-09" db="EMBL/GenBank/DDBJ databases">
        <authorList>
            <person name="D'Angelo T."/>
        </authorList>
    </citation>
    <scope>NUCLEOTIDE SEQUENCE [LARGE SCALE GENOMIC DNA]</scope>
    <source>
        <strain evidence="2">SAG AM-320-E07</strain>
    </source>
</reference>
<sequence>MLRTILAAMLALASACLVSGCRSDEPRTIEESAAHTGPFDFEKHHHLLGYEGVERIVVDPNTERFILTRGAETDSLPRIWLQHLNPLNQDEDGDYVPNITLEHLVCPGLDNYMSEVPVECFNKDNVDFDQEQYDRLLARLYQQTDVQTFMIGPTYEANHAVLVSSSNVYGAVIDSTDIRLVAIDVLIPVNDLAGRSVDRAVIDYIQMQMKAAQHVAGQHNAEVWSNSSKKLVPKLEEDADAFIPSFHGIVDADDGCRQARSRVYLIQVGSRVDGSITRHR</sequence>
<evidence type="ECO:0000313" key="3">
    <source>
        <dbReference type="Proteomes" id="UP001593833"/>
    </source>
</evidence>
<keyword evidence="1" id="KW-0732">Signal</keyword>
<protein>
    <submittedName>
        <fullName evidence="2">Uncharacterized protein</fullName>
    </submittedName>
</protein>
<keyword evidence="3" id="KW-1185">Reference proteome</keyword>
<comment type="caution">
    <text evidence="2">The sequence shown here is derived from an EMBL/GenBank/DDBJ whole genome shotgun (WGS) entry which is preliminary data.</text>
</comment>
<dbReference type="PROSITE" id="PS51257">
    <property type="entry name" value="PROKAR_LIPOPROTEIN"/>
    <property type="match status" value="1"/>
</dbReference>
<organism evidence="2 3">
    <name type="scientific">Eiseniibacteriota bacterium</name>
    <dbReference type="NCBI Taxonomy" id="2212470"/>
    <lineage>
        <taxon>Bacteria</taxon>
        <taxon>Candidatus Eiseniibacteriota</taxon>
    </lineage>
</organism>
<accession>A0ABV6YJ42</accession>
<proteinExistence type="predicted"/>
<evidence type="ECO:0000256" key="1">
    <source>
        <dbReference type="SAM" id="SignalP"/>
    </source>
</evidence>
<feature type="signal peptide" evidence="1">
    <location>
        <begin position="1"/>
        <end position="19"/>
    </location>
</feature>
<dbReference type="EMBL" id="JBHPKH010000012">
    <property type="protein sequence ID" value="MFC1572339.1"/>
    <property type="molecule type" value="Genomic_DNA"/>
</dbReference>
<evidence type="ECO:0000313" key="2">
    <source>
        <dbReference type="EMBL" id="MFC1572339.1"/>
    </source>
</evidence>
<name>A0ABV6YJ42_UNCEI</name>
<feature type="chain" id="PRO_5045416098" evidence="1">
    <location>
        <begin position="20"/>
        <end position="280"/>
    </location>
</feature>
<gene>
    <name evidence="2" type="ORF">ACFL6M_01955</name>
</gene>